<dbReference type="FunFam" id="1.10.1540.10:FF:000001">
    <property type="entry name" value="neurobeachin isoform X1"/>
    <property type="match status" value="1"/>
</dbReference>
<evidence type="ECO:0000313" key="6">
    <source>
        <dbReference type="EMBL" id="EGD82827.1"/>
    </source>
</evidence>
<dbReference type="FunCoup" id="F2UTE5">
    <property type="interactions" value="841"/>
</dbReference>
<dbReference type="InterPro" id="IPR036322">
    <property type="entry name" value="WD40_repeat_dom_sf"/>
</dbReference>
<dbReference type="PROSITE" id="PS50082">
    <property type="entry name" value="WD_REPEATS_2"/>
    <property type="match status" value="3"/>
</dbReference>
<keyword evidence="2" id="KW-0677">Repeat</keyword>
<dbReference type="Gene3D" id="1.10.1540.10">
    <property type="entry name" value="BEACH domain"/>
    <property type="match status" value="1"/>
</dbReference>
<dbReference type="PROSITE" id="PS50294">
    <property type="entry name" value="WD_REPEATS_REGION"/>
    <property type="match status" value="1"/>
</dbReference>
<dbReference type="STRING" id="946362.F2UTE5"/>
<dbReference type="SUPFAM" id="SSF81837">
    <property type="entry name" value="BEACH domain"/>
    <property type="match status" value="1"/>
</dbReference>
<evidence type="ECO:0000256" key="1">
    <source>
        <dbReference type="ARBA" id="ARBA00022574"/>
    </source>
</evidence>
<feature type="region of interest" description="Disordered" evidence="4">
    <location>
        <begin position="283"/>
        <end position="323"/>
    </location>
</feature>
<feature type="repeat" description="WD" evidence="3">
    <location>
        <begin position="499"/>
        <end position="540"/>
    </location>
</feature>
<dbReference type="Gene3D" id="2.130.10.10">
    <property type="entry name" value="YVTN repeat-like/Quinoprotein amine dehydrogenase"/>
    <property type="match status" value="2"/>
</dbReference>
<dbReference type="AlphaFoldDB" id="F2UTE5"/>
<organism evidence="7">
    <name type="scientific">Salpingoeca rosetta (strain ATCC 50818 / BSB-021)</name>
    <dbReference type="NCBI Taxonomy" id="946362"/>
    <lineage>
        <taxon>Eukaryota</taxon>
        <taxon>Choanoflagellata</taxon>
        <taxon>Craspedida</taxon>
        <taxon>Salpingoecidae</taxon>
        <taxon>Salpingoeca</taxon>
    </lineage>
</organism>
<sequence length="669" mass="74633">MIAWQNGAISNFDYLMYLNNLADRSFTDLAQYPVFPWVIKDYTSDTLDLENPETFRDLSKPMGAQNPERLKDFINRYNEMPAPKFHYGTHYSTPGYVLFYTLRAAPEYSLNLQNGKFDAADRLFRSIADTWNNAYSGMADVKELIPEFYMQSTDFLLNLNNLDLGVTQRGERVGDVILPPWADSAADFLAKCREALECDYVSQRIHHWIDLIFGYKQTGPEAVKAHNLFYYLTYEGELDLDAVSDPAERKAFEVQIMEFGQTPRLLFSVPHPQRRLPCVQRPLGPADASAPMDEMTGDAVPSLDEDDDEAGTHADDTTDHGDDAGVVTKHLEVDVPLVVEQQTPSAVVDWSVMLNLTHMATLPIHREGITGLALSHDSNTLFSVSQDSKLKVHDLRSHEEVIGQRIGDSSLSAVLLFPDNDTLLVASWDSCLYLYSVELGSVLSQWQAHHDAVSTVKLFRSSDDNRTVTVLSASWDGSIKVWELESDGTTWSYVCVSDLGEHAVDITALAVHPERQLAISGDNEGHMAVWDLADYTEQRRISDLHFQAINDLCFTPDGKRLITCSSDCTLKVVLLDSLVEAMVVTLDQEPHCIATDGTFILVGCEDGAIELWDSTHRTLVQSFRQHKAAVRAIAVASDASCVVSGDEDACFTHWIVQDADSETDVLSSL</sequence>
<feature type="repeat" description="WD" evidence="3">
    <location>
        <begin position="362"/>
        <end position="403"/>
    </location>
</feature>
<dbReference type="Proteomes" id="UP000007799">
    <property type="component" value="Unassembled WGS sequence"/>
</dbReference>
<dbReference type="RefSeq" id="XP_004987559.1">
    <property type="nucleotide sequence ID" value="XM_004987502.1"/>
</dbReference>
<dbReference type="CDD" id="cd06071">
    <property type="entry name" value="Beach"/>
    <property type="match status" value="1"/>
</dbReference>
<dbReference type="PROSITE" id="PS50197">
    <property type="entry name" value="BEACH"/>
    <property type="match status" value="1"/>
</dbReference>
<name>F2UTE5_SALR5</name>
<dbReference type="InterPro" id="IPR036372">
    <property type="entry name" value="BEACH_dom_sf"/>
</dbReference>
<accession>F2UTE5</accession>
<dbReference type="EMBL" id="GL833026">
    <property type="protein sequence ID" value="EGD82827.1"/>
    <property type="molecule type" value="Genomic_DNA"/>
</dbReference>
<dbReference type="InterPro" id="IPR015943">
    <property type="entry name" value="WD40/YVTN_repeat-like_dom_sf"/>
</dbReference>
<dbReference type="OMA" id="XAKISER"/>
<protein>
    <recommendedName>
        <fullName evidence="5">BEACH domain-containing protein</fullName>
    </recommendedName>
</protein>
<dbReference type="SUPFAM" id="SSF50978">
    <property type="entry name" value="WD40 repeat-like"/>
    <property type="match status" value="1"/>
</dbReference>
<dbReference type="OrthoDB" id="26681at2759"/>
<evidence type="ECO:0000259" key="5">
    <source>
        <dbReference type="PROSITE" id="PS50197"/>
    </source>
</evidence>
<dbReference type="InterPro" id="IPR019775">
    <property type="entry name" value="WD40_repeat_CS"/>
</dbReference>
<dbReference type="CDD" id="cd00200">
    <property type="entry name" value="WD40"/>
    <property type="match status" value="1"/>
</dbReference>
<evidence type="ECO:0000256" key="4">
    <source>
        <dbReference type="SAM" id="MobiDB-lite"/>
    </source>
</evidence>
<dbReference type="PROSITE" id="PS00678">
    <property type="entry name" value="WD_REPEATS_1"/>
    <property type="match status" value="1"/>
</dbReference>
<dbReference type="SMART" id="SM01026">
    <property type="entry name" value="Beach"/>
    <property type="match status" value="1"/>
</dbReference>
<evidence type="ECO:0000256" key="2">
    <source>
        <dbReference type="ARBA" id="ARBA00022737"/>
    </source>
</evidence>
<gene>
    <name evidence="6" type="ORF">PTSG_11431</name>
</gene>
<dbReference type="Pfam" id="PF00400">
    <property type="entry name" value="WD40"/>
    <property type="match status" value="6"/>
</dbReference>
<reference evidence="6" key="1">
    <citation type="submission" date="2009-08" db="EMBL/GenBank/DDBJ databases">
        <title>Annotation of Salpingoeca rosetta.</title>
        <authorList>
            <consortium name="The Broad Institute Genome Sequencing Platform"/>
            <person name="Russ C."/>
            <person name="Cuomo C."/>
            <person name="Burger G."/>
            <person name="Gray M.W."/>
            <person name="Holland P.W.H."/>
            <person name="King N."/>
            <person name="Lang F.B.F."/>
            <person name="Roger A.J."/>
            <person name="Ruiz-Trillo I."/>
            <person name="Young S.K."/>
            <person name="Zeng Q."/>
            <person name="Gargeya S."/>
            <person name="Alvarado L."/>
            <person name="Berlin A."/>
            <person name="Chapman S.B."/>
            <person name="Chen Z."/>
            <person name="Freedman E."/>
            <person name="Gellesch M."/>
            <person name="Goldberg J."/>
            <person name="Griggs A."/>
            <person name="Gujja S."/>
            <person name="Heilman E."/>
            <person name="Heiman D."/>
            <person name="Howarth C."/>
            <person name="Mehta T."/>
            <person name="Neiman D."/>
            <person name="Pearson M."/>
            <person name="Roberts A."/>
            <person name="Saif S."/>
            <person name="Shea T."/>
            <person name="Shenoy N."/>
            <person name="Sisk P."/>
            <person name="Stolte C."/>
            <person name="Sykes S."/>
            <person name="White J."/>
            <person name="Yandava C."/>
            <person name="Haas B."/>
            <person name="Nusbaum C."/>
            <person name="Birren B."/>
        </authorList>
    </citation>
    <scope>NUCLEOTIDE SEQUENCE [LARGE SCALE GENOMIC DNA]</scope>
    <source>
        <strain evidence="6">ATCC 50818</strain>
    </source>
</reference>
<dbReference type="GeneID" id="16068078"/>
<dbReference type="Pfam" id="PF02138">
    <property type="entry name" value="Beach"/>
    <property type="match status" value="1"/>
</dbReference>
<evidence type="ECO:0000313" key="7">
    <source>
        <dbReference type="Proteomes" id="UP000007799"/>
    </source>
</evidence>
<dbReference type="InParanoid" id="F2UTE5"/>
<feature type="repeat" description="WD" evidence="3">
    <location>
        <begin position="470"/>
        <end position="492"/>
    </location>
</feature>
<evidence type="ECO:0000256" key="3">
    <source>
        <dbReference type="PROSITE-ProRule" id="PRU00221"/>
    </source>
</evidence>
<feature type="domain" description="BEACH" evidence="5">
    <location>
        <begin position="1"/>
        <end position="274"/>
    </location>
</feature>
<dbReference type="InterPro" id="IPR001680">
    <property type="entry name" value="WD40_rpt"/>
</dbReference>
<dbReference type="PANTHER" id="PTHR13743:SF123">
    <property type="entry name" value="PROTEIN FAN"/>
    <property type="match status" value="1"/>
</dbReference>
<dbReference type="eggNOG" id="KOG1786">
    <property type="taxonomic scope" value="Eukaryota"/>
</dbReference>
<dbReference type="InterPro" id="IPR000409">
    <property type="entry name" value="BEACH_dom"/>
</dbReference>
<keyword evidence="7" id="KW-1185">Reference proteome</keyword>
<dbReference type="PANTHER" id="PTHR13743">
    <property type="entry name" value="BEIGE/BEACH-RELATED"/>
    <property type="match status" value="1"/>
</dbReference>
<dbReference type="SMART" id="SM00320">
    <property type="entry name" value="WD40"/>
    <property type="match status" value="7"/>
</dbReference>
<keyword evidence="1 3" id="KW-0853">WD repeat</keyword>
<proteinExistence type="predicted"/>
<dbReference type="KEGG" id="sre:PTSG_11431"/>
<feature type="compositionally biased region" description="Basic and acidic residues" evidence="4">
    <location>
        <begin position="310"/>
        <end position="323"/>
    </location>
</feature>
<dbReference type="InterPro" id="IPR050865">
    <property type="entry name" value="BEACH_Domain"/>
</dbReference>